<reference evidence="2 3" key="1">
    <citation type="journal article" date="2020" name="ISME J.">
        <title>Comparative genomics reveals insights into cyanobacterial evolution and habitat adaptation.</title>
        <authorList>
            <person name="Chen M.Y."/>
            <person name="Teng W.K."/>
            <person name="Zhao L."/>
            <person name="Hu C.X."/>
            <person name="Zhou Y.K."/>
            <person name="Han B.P."/>
            <person name="Song L.R."/>
            <person name="Shu W.S."/>
        </authorList>
    </citation>
    <scope>NUCLEOTIDE SEQUENCE [LARGE SCALE GENOMIC DNA]</scope>
    <source>
        <strain evidence="2 3">FACHB-391</strain>
    </source>
</reference>
<comment type="caution">
    <text evidence="2">The sequence shown here is derived from an EMBL/GenBank/DDBJ whole genome shotgun (WGS) entry which is preliminary data.</text>
</comment>
<sequence length="85" mass="9702">MAKYRRFCQKYRPQAKPEKRNFWGSRFLPSVMKGGKAKKSSPGQMSLPWDKQKVTESTEVHEVAAKFIHANCYQPPVPGIGFAKC</sequence>
<evidence type="ECO:0000256" key="1">
    <source>
        <dbReference type="SAM" id="MobiDB-lite"/>
    </source>
</evidence>
<dbReference type="Proteomes" id="UP000604661">
    <property type="component" value="Unassembled WGS sequence"/>
</dbReference>
<accession>A0ABR8F753</accession>
<feature type="region of interest" description="Disordered" evidence="1">
    <location>
        <begin position="32"/>
        <end position="51"/>
    </location>
</feature>
<evidence type="ECO:0000313" key="3">
    <source>
        <dbReference type="Proteomes" id="UP000604661"/>
    </source>
</evidence>
<name>A0ABR8F753_NOSLI</name>
<protein>
    <submittedName>
        <fullName evidence="2">Uncharacterized protein</fullName>
    </submittedName>
</protein>
<keyword evidence="3" id="KW-1185">Reference proteome</keyword>
<dbReference type="RefSeq" id="WP_190901171.1">
    <property type="nucleotide sequence ID" value="NZ_JACJTE010000107.1"/>
</dbReference>
<organism evidence="2 3">
    <name type="scientific">Nostoc linckia FACHB-391</name>
    <dbReference type="NCBI Taxonomy" id="2692906"/>
    <lineage>
        <taxon>Bacteria</taxon>
        <taxon>Bacillati</taxon>
        <taxon>Cyanobacteriota</taxon>
        <taxon>Cyanophyceae</taxon>
        <taxon>Nostocales</taxon>
        <taxon>Nostocaceae</taxon>
        <taxon>Nostoc</taxon>
    </lineage>
</organism>
<proteinExistence type="predicted"/>
<dbReference type="EMBL" id="JACJTE010000107">
    <property type="protein sequence ID" value="MBD2565744.1"/>
    <property type="molecule type" value="Genomic_DNA"/>
</dbReference>
<gene>
    <name evidence="2" type="ORF">H6G95_35335</name>
</gene>
<evidence type="ECO:0000313" key="2">
    <source>
        <dbReference type="EMBL" id="MBD2565744.1"/>
    </source>
</evidence>